<evidence type="ECO:0000256" key="1">
    <source>
        <dbReference type="ARBA" id="ARBA00004496"/>
    </source>
</evidence>
<evidence type="ECO:0000256" key="4">
    <source>
        <dbReference type="ARBA" id="ARBA00022803"/>
    </source>
</evidence>
<reference evidence="8 9" key="1">
    <citation type="submission" date="2020-03" db="EMBL/GenBank/DDBJ databases">
        <title>Draft Genome Sequence of 2-Methylisoborneol Producing Pseudanabaena yagii Strain GIHE-NHR1 Isolated from North Han River in South Korea.</title>
        <authorList>
            <person name="Jeong J."/>
        </authorList>
    </citation>
    <scope>NUCLEOTIDE SEQUENCE [LARGE SCALE GENOMIC DNA]</scope>
    <source>
        <strain evidence="8 9">GIHE-NHR1</strain>
    </source>
</reference>
<keyword evidence="7" id="KW-0732">Signal</keyword>
<dbReference type="RefSeq" id="WP_169365818.1">
    <property type="nucleotide sequence ID" value="NZ_JAAVJL010000004.1"/>
</dbReference>
<dbReference type="Proteomes" id="UP000738376">
    <property type="component" value="Unassembled WGS sequence"/>
</dbReference>
<evidence type="ECO:0000256" key="5">
    <source>
        <dbReference type="ARBA" id="ARBA00038253"/>
    </source>
</evidence>
<sequence>MRKIWIRLLAGCLAVLINVTTTGAVWAATPKKTGDPKFQGIPLQCYVSLADEGTSPEAKVAAYTEIAGQYLEFQSPDRAKKVLEKSITTAKDIANPSLKAFALLDTAGRLTKAVDLKLAADTLDSTLTVAKDLPDPVDRVFAYIKIAQAYGEAGKKEKAQNLLDTTIKATPEVIDPYARSRAFAAIANVYTELGDDFKSESAISEATELLSMIENRNIKNRAQVEIAGSYAQAGNHAQAVASLSKVFQEFDAIRDTAIAAAKDAAKNAKTAKKSSPKVATKALKKEDASEEKAAPPDPQVVAQTETANTEILKTRSLFLVASQYLVGKQYDKALEVIANLDAKSMEKNIGIANVAIAYTKEKKPDEAIKLLAQSLQGLDAFPPSIDGFNLLVEVGRQYQTLKKTDEANKAWTKALDIAQKLTQPAQRLLALNIIASTYGEFGLVEQVEPILQDSFALTKTAPDPNIRSRAFSDISSAYWAIGQRDKAKEIAKEIENPKEQEQLGKLFTCAS</sequence>
<evidence type="ECO:0000256" key="6">
    <source>
        <dbReference type="SAM" id="MobiDB-lite"/>
    </source>
</evidence>
<dbReference type="InterPro" id="IPR011990">
    <property type="entry name" value="TPR-like_helical_dom_sf"/>
</dbReference>
<feature type="compositionally biased region" description="Basic and acidic residues" evidence="6">
    <location>
        <begin position="283"/>
        <end position="294"/>
    </location>
</feature>
<feature type="region of interest" description="Disordered" evidence="6">
    <location>
        <begin position="269"/>
        <end position="298"/>
    </location>
</feature>
<keyword evidence="9" id="KW-1185">Reference proteome</keyword>
<evidence type="ECO:0000256" key="3">
    <source>
        <dbReference type="ARBA" id="ARBA00022737"/>
    </source>
</evidence>
<protein>
    <recommendedName>
        <fullName evidence="10">Tetratricopeptide repeat protein</fullName>
    </recommendedName>
</protein>
<comment type="similarity">
    <text evidence="5">Belongs to the Rap family.</text>
</comment>
<dbReference type="SMART" id="SM00028">
    <property type="entry name" value="TPR"/>
    <property type="match status" value="6"/>
</dbReference>
<dbReference type="PANTHER" id="PTHR46630">
    <property type="entry name" value="TETRATRICOPEPTIDE REPEAT PROTEIN 29"/>
    <property type="match status" value="1"/>
</dbReference>
<proteinExistence type="inferred from homology"/>
<evidence type="ECO:0000256" key="7">
    <source>
        <dbReference type="SAM" id="SignalP"/>
    </source>
</evidence>
<evidence type="ECO:0000256" key="2">
    <source>
        <dbReference type="ARBA" id="ARBA00022490"/>
    </source>
</evidence>
<dbReference type="Gene3D" id="1.25.40.10">
    <property type="entry name" value="Tetratricopeptide repeat domain"/>
    <property type="match status" value="3"/>
</dbReference>
<evidence type="ECO:0000313" key="8">
    <source>
        <dbReference type="EMBL" id="NMF60886.1"/>
    </source>
</evidence>
<keyword evidence="2" id="KW-0963">Cytoplasm</keyword>
<accession>A0ABX1LZX1</accession>
<evidence type="ECO:0008006" key="10">
    <source>
        <dbReference type="Google" id="ProtNLM"/>
    </source>
</evidence>
<comment type="caution">
    <text evidence="8">The sequence shown here is derived from an EMBL/GenBank/DDBJ whole genome shotgun (WGS) entry which is preliminary data.</text>
</comment>
<dbReference type="PANTHER" id="PTHR46630:SF1">
    <property type="entry name" value="TETRATRICOPEPTIDE REPEAT PROTEIN 29"/>
    <property type="match status" value="1"/>
</dbReference>
<dbReference type="InterPro" id="IPR019734">
    <property type="entry name" value="TPR_rpt"/>
</dbReference>
<dbReference type="SUPFAM" id="SSF48452">
    <property type="entry name" value="TPR-like"/>
    <property type="match status" value="2"/>
</dbReference>
<evidence type="ECO:0000313" key="9">
    <source>
        <dbReference type="Proteomes" id="UP000738376"/>
    </source>
</evidence>
<comment type="subcellular location">
    <subcellularLocation>
        <location evidence="1">Cytoplasm</location>
    </subcellularLocation>
</comment>
<keyword evidence="3" id="KW-0677">Repeat</keyword>
<gene>
    <name evidence="8" type="ORF">HC246_23385</name>
</gene>
<organism evidence="8 9">
    <name type="scientific">Pseudanabaena yagii GIHE-NHR1</name>
    <dbReference type="NCBI Taxonomy" id="2722753"/>
    <lineage>
        <taxon>Bacteria</taxon>
        <taxon>Bacillati</taxon>
        <taxon>Cyanobacteriota</taxon>
        <taxon>Cyanophyceae</taxon>
        <taxon>Pseudanabaenales</taxon>
        <taxon>Pseudanabaenaceae</taxon>
        <taxon>Pseudanabaena</taxon>
        <taxon>Pseudanabaena yagii</taxon>
    </lineage>
</organism>
<dbReference type="EMBL" id="JAAVJL010000004">
    <property type="protein sequence ID" value="NMF60886.1"/>
    <property type="molecule type" value="Genomic_DNA"/>
</dbReference>
<feature type="signal peptide" evidence="7">
    <location>
        <begin position="1"/>
        <end position="27"/>
    </location>
</feature>
<dbReference type="InterPro" id="IPR051476">
    <property type="entry name" value="Bac_ResReg_Asp_Phosphatase"/>
</dbReference>
<keyword evidence="4" id="KW-0802">TPR repeat</keyword>
<feature type="chain" id="PRO_5045578894" description="Tetratricopeptide repeat protein" evidence="7">
    <location>
        <begin position="28"/>
        <end position="511"/>
    </location>
</feature>
<name>A0ABX1LZX1_9CYAN</name>